<dbReference type="AlphaFoldDB" id="A0A5M3MQ31"/>
<dbReference type="SUPFAM" id="SSF52047">
    <property type="entry name" value="RNI-like"/>
    <property type="match status" value="1"/>
</dbReference>
<keyword evidence="2" id="KW-1185">Reference proteome</keyword>
<protein>
    <submittedName>
        <fullName evidence="1">Uncharacterized protein</fullName>
    </submittedName>
</protein>
<dbReference type="OrthoDB" id="3219769at2759"/>
<sequence length="518" mass="58052">MGGLPLSMHKALLETPPVCDGAESTGASLDSALNRLPDELLLAIFEWGQTSHRYLVEDLSVHLRPLAYRWEEVLSHVCSRWRTVVLCAPLMWNFIRIMPDQSIERTIAYVDRSGNCPLHIEVNTSRCDDCSVAPGGILQHIDAIYASIGRWHRLSLYANQRKMTRALATKISAMELPVLTHVDMSSECCWDGPSQLSQMFTGAPRLAVLDLECISNFNWNFGALGLSSLTLRASVFTDYPALMDWDTLRGLLSTVPQLEYLRLSGPVIDFESVWGSPQLRTVEVPSLETMIVDTYEGWNGYHWYLFRGISAPQLRHLHILLENYQNSEAPIVDMLSQFSNPGGGPKFPLLRTLVLGGVTDSHLPAELFVYRFPQVSSLTLAGNDVRNFADALLAATRLAESIPLDRRGRSVPGVGAWSQLRRVTLTDLRPWIWKDAAEKWRKWLAAQQKTAGTGEEGKEEKFVIEVVPYQSHGIDAFLEDTRALEEVATVIFTMPHPAVRHRRYGKFDTPAEVAALLA</sequence>
<organism evidence="1 2">
    <name type="scientific">Coniophora puteana (strain RWD-64-598)</name>
    <name type="common">Brown rot fungus</name>
    <dbReference type="NCBI Taxonomy" id="741705"/>
    <lineage>
        <taxon>Eukaryota</taxon>
        <taxon>Fungi</taxon>
        <taxon>Dikarya</taxon>
        <taxon>Basidiomycota</taxon>
        <taxon>Agaricomycotina</taxon>
        <taxon>Agaricomycetes</taxon>
        <taxon>Agaricomycetidae</taxon>
        <taxon>Boletales</taxon>
        <taxon>Coniophorineae</taxon>
        <taxon>Coniophoraceae</taxon>
        <taxon>Coniophora</taxon>
    </lineage>
</organism>
<proteinExistence type="predicted"/>
<dbReference type="OMA" id="ISAMELP"/>
<evidence type="ECO:0000313" key="2">
    <source>
        <dbReference type="Proteomes" id="UP000053558"/>
    </source>
</evidence>
<dbReference type="KEGG" id="cput:CONPUDRAFT_165380"/>
<comment type="caution">
    <text evidence="1">The sequence shown here is derived from an EMBL/GenBank/DDBJ whole genome shotgun (WGS) entry which is preliminary data.</text>
</comment>
<dbReference type="Gene3D" id="3.80.10.10">
    <property type="entry name" value="Ribonuclease Inhibitor"/>
    <property type="match status" value="1"/>
</dbReference>
<accession>A0A5M3MQ31</accession>
<dbReference type="Proteomes" id="UP000053558">
    <property type="component" value="Unassembled WGS sequence"/>
</dbReference>
<reference evidence="2" key="1">
    <citation type="journal article" date="2012" name="Science">
        <title>The Paleozoic origin of enzymatic lignin decomposition reconstructed from 31 fungal genomes.</title>
        <authorList>
            <person name="Floudas D."/>
            <person name="Binder M."/>
            <person name="Riley R."/>
            <person name="Barry K."/>
            <person name="Blanchette R.A."/>
            <person name="Henrissat B."/>
            <person name="Martinez A.T."/>
            <person name="Otillar R."/>
            <person name="Spatafora J.W."/>
            <person name="Yadav J.S."/>
            <person name="Aerts A."/>
            <person name="Benoit I."/>
            <person name="Boyd A."/>
            <person name="Carlson A."/>
            <person name="Copeland A."/>
            <person name="Coutinho P.M."/>
            <person name="de Vries R.P."/>
            <person name="Ferreira P."/>
            <person name="Findley K."/>
            <person name="Foster B."/>
            <person name="Gaskell J."/>
            <person name="Glotzer D."/>
            <person name="Gorecki P."/>
            <person name="Heitman J."/>
            <person name="Hesse C."/>
            <person name="Hori C."/>
            <person name="Igarashi K."/>
            <person name="Jurgens J.A."/>
            <person name="Kallen N."/>
            <person name="Kersten P."/>
            <person name="Kohler A."/>
            <person name="Kuees U."/>
            <person name="Kumar T.K.A."/>
            <person name="Kuo A."/>
            <person name="LaButti K."/>
            <person name="Larrondo L.F."/>
            <person name="Lindquist E."/>
            <person name="Ling A."/>
            <person name="Lombard V."/>
            <person name="Lucas S."/>
            <person name="Lundell T."/>
            <person name="Martin R."/>
            <person name="McLaughlin D.J."/>
            <person name="Morgenstern I."/>
            <person name="Morin E."/>
            <person name="Murat C."/>
            <person name="Nagy L.G."/>
            <person name="Nolan M."/>
            <person name="Ohm R.A."/>
            <person name="Patyshakuliyeva A."/>
            <person name="Rokas A."/>
            <person name="Ruiz-Duenas F.J."/>
            <person name="Sabat G."/>
            <person name="Salamov A."/>
            <person name="Samejima M."/>
            <person name="Schmutz J."/>
            <person name="Slot J.C."/>
            <person name="St John F."/>
            <person name="Stenlid J."/>
            <person name="Sun H."/>
            <person name="Sun S."/>
            <person name="Syed K."/>
            <person name="Tsang A."/>
            <person name="Wiebenga A."/>
            <person name="Young D."/>
            <person name="Pisabarro A."/>
            <person name="Eastwood D.C."/>
            <person name="Martin F."/>
            <person name="Cullen D."/>
            <person name="Grigoriev I.V."/>
            <person name="Hibbett D.S."/>
        </authorList>
    </citation>
    <scope>NUCLEOTIDE SEQUENCE [LARGE SCALE GENOMIC DNA]</scope>
    <source>
        <strain evidence="2">RWD-64-598 SS2</strain>
    </source>
</reference>
<dbReference type="EMBL" id="JH711578">
    <property type="protein sequence ID" value="EIW81166.1"/>
    <property type="molecule type" value="Genomic_DNA"/>
</dbReference>
<gene>
    <name evidence="1" type="ORF">CONPUDRAFT_165380</name>
</gene>
<evidence type="ECO:0000313" key="1">
    <source>
        <dbReference type="EMBL" id="EIW81166.1"/>
    </source>
</evidence>
<dbReference type="GeneID" id="19205304"/>
<name>A0A5M3MQ31_CONPW</name>
<dbReference type="RefSeq" id="XP_007768577.1">
    <property type="nucleotide sequence ID" value="XM_007770387.1"/>
</dbReference>
<dbReference type="InterPro" id="IPR032675">
    <property type="entry name" value="LRR_dom_sf"/>
</dbReference>